<proteinExistence type="predicted"/>
<evidence type="ECO:0000313" key="2">
    <source>
        <dbReference type="EMBL" id="BBB14730.1"/>
    </source>
</evidence>
<reference evidence="2 3" key="1">
    <citation type="submission" date="2017-03" db="EMBL/GenBank/DDBJ databases">
        <title>The genome sequence of Candidatus Rickettsiella viridis.</title>
        <authorList>
            <person name="Nikoh N."/>
            <person name="Tsuchida T."/>
            <person name="Yamaguchi K."/>
            <person name="Maeda T."/>
            <person name="Shigenobu S."/>
            <person name="Fukatsu T."/>
        </authorList>
    </citation>
    <scope>NUCLEOTIDE SEQUENCE [LARGE SCALE GENOMIC DNA]</scope>
    <source>
        <strain evidence="2 3">Ap-RA04</strain>
    </source>
</reference>
<name>A0A2Z5UUV7_9COXI</name>
<dbReference type="KEGG" id="rvi:RVIR1_01930"/>
<dbReference type="AlphaFoldDB" id="A0A2Z5UUV7"/>
<dbReference type="EMBL" id="AP018005">
    <property type="protein sequence ID" value="BBB14730.1"/>
    <property type="molecule type" value="Genomic_DNA"/>
</dbReference>
<evidence type="ECO:0000256" key="1">
    <source>
        <dbReference type="SAM" id="Coils"/>
    </source>
</evidence>
<protein>
    <submittedName>
        <fullName evidence="2">Uncharacterized protein</fullName>
    </submittedName>
</protein>
<keyword evidence="1" id="KW-0175">Coiled coil</keyword>
<organism evidence="2 3">
    <name type="scientific">Candidatus Rickettsiella viridis</name>
    <dbReference type="NCBI Taxonomy" id="676208"/>
    <lineage>
        <taxon>Bacteria</taxon>
        <taxon>Pseudomonadati</taxon>
        <taxon>Pseudomonadota</taxon>
        <taxon>Gammaproteobacteria</taxon>
        <taxon>Legionellales</taxon>
        <taxon>Coxiellaceae</taxon>
        <taxon>Rickettsiella</taxon>
    </lineage>
</organism>
<accession>A0A2Z5UUV7</accession>
<evidence type="ECO:0000313" key="3">
    <source>
        <dbReference type="Proteomes" id="UP000282483"/>
    </source>
</evidence>
<feature type="coiled-coil region" evidence="1">
    <location>
        <begin position="57"/>
        <end position="84"/>
    </location>
</feature>
<gene>
    <name evidence="2" type="ORF">RVIR1_01930</name>
</gene>
<keyword evidence="3" id="KW-1185">Reference proteome</keyword>
<sequence length="84" mass="9449">MEGAMLRISSDQHFKLNSLAEEAHVSIEEIASRAIDAFQLKTMEEEQELEILAEAVIESNKKAIKSLKEAHEALQDTLAHFARN</sequence>
<dbReference type="Proteomes" id="UP000282483">
    <property type="component" value="Chromosome"/>
</dbReference>